<dbReference type="EMBL" id="FNCV01000011">
    <property type="protein sequence ID" value="SDH73742.1"/>
    <property type="molecule type" value="Genomic_DNA"/>
</dbReference>
<dbReference type="Pfam" id="PF01381">
    <property type="entry name" value="HTH_3"/>
    <property type="match status" value="1"/>
</dbReference>
<dbReference type="InterPro" id="IPR001387">
    <property type="entry name" value="Cro/C1-type_HTH"/>
</dbReference>
<dbReference type="RefSeq" id="WP_092621213.1">
    <property type="nucleotide sequence ID" value="NZ_FNCV01000011.1"/>
</dbReference>
<sequence>MAQISDTNEPIDVDAQVGRRIRVRRQILGLSQAQLASAIGVSFQQIQKYEKGTNRISASRLYDVARVLSVSVSFFFEAIDDPAPGQTGPQGADLLLGDPMRRTETLEVMRCYWNLPSAAARASFLGLLRSLDRQRGHEGTTGGPGKG</sequence>
<dbReference type="Proteomes" id="UP000217076">
    <property type="component" value="Unassembled WGS sequence"/>
</dbReference>
<evidence type="ECO:0000313" key="3">
    <source>
        <dbReference type="Proteomes" id="UP000217076"/>
    </source>
</evidence>
<dbReference type="CDD" id="cd00093">
    <property type="entry name" value="HTH_XRE"/>
    <property type="match status" value="1"/>
</dbReference>
<gene>
    <name evidence="2" type="ORF">SAMN05421742_11149</name>
</gene>
<evidence type="ECO:0000313" key="2">
    <source>
        <dbReference type="EMBL" id="SDH73742.1"/>
    </source>
</evidence>
<dbReference type="SUPFAM" id="SSF47413">
    <property type="entry name" value="lambda repressor-like DNA-binding domains"/>
    <property type="match status" value="1"/>
</dbReference>
<dbReference type="OrthoDB" id="9797172at2"/>
<dbReference type="SMART" id="SM00530">
    <property type="entry name" value="HTH_XRE"/>
    <property type="match status" value="1"/>
</dbReference>
<evidence type="ECO:0000259" key="1">
    <source>
        <dbReference type="PROSITE" id="PS50943"/>
    </source>
</evidence>
<proteinExistence type="predicted"/>
<organism evidence="2 3">
    <name type="scientific">Roseospirillum parvum</name>
    <dbReference type="NCBI Taxonomy" id="83401"/>
    <lineage>
        <taxon>Bacteria</taxon>
        <taxon>Pseudomonadati</taxon>
        <taxon>Pseudomonadota</taxon>
        <taxon>Alphaproteobacteria</taxon>
        <taxon>Rhodospirillales</taxon>
        <taxon>Rhodospirillaceae</taxon>
        <taxon>Roseospirillum</taxon>
    </lineage>
</organism>
<dbReference type="GO" id="GO:0003677">
    <property type="term" value="F:DNA binding"/>
    <property type="evidence" value="ECO:0007669"/>
    <property type="project" value="InterPro"/>
</dbReference>
<name>A0A1G8EUY5_9PROT</name>
<dbReference type="PROSITE" id="PS50943">
    <property type="entry name" value="HTH_CROC1"/>
    <property type="match status" value="1"/>
</dbReference>
<reference evidence="3" key="1">
    <citation type="submission" date="2016-10" db="EMBL/GenBank/DDBJ databases">
        <authorList>
            <person name="Varghese N."/>
            <person name="Submissions S."/>
        </authorList>
    </citation>
    <scope>NUCLEOTIDE SEQUENCE [LARGE SCALE GENOMIC DNA]</scope>
    <source>
        <strain evidence="3">930I</strain>
    </source>
</reference>
<dbReference type="Gene3D" id="1.10.260.40">
    <property type="entry name" value="lambda repressor-like DNA-binding domains"/>
    <property type="match status" value="1"/>
</dbReference>
<protein>
    <submittedName>
        <fullName evidence="2">Helix-turn-helix</fullName>
    </submittedName>
</protein>
<dbReference type="InterPro" id="IPR010982">
    <property type="entry name" value="Lambda_DNA-bd_dom_sf"/>
</dbReference>
<accession>A0A1G8EUY5</accession>
<feature type="domain" description="HTH cro/C1-type" evidence="1">
    <location>
        <begin position="21"/>
        <end position="75"/>
    </location>
</feature>
<dbReference type="AlphaFoldDB" id="A0A1G8EUY5"/>
<keyword evidence="3" id="KW-1185">Reference proteome</keyword>
<dbReference type="STRING" id="83401.SAMN05421742_11149"/>